<organism evidence="1 2">
    <name type="scientific">Lacipirellula parvula</name>
    <dbReference type="NCBI Taxonomy" id="2650471"/>
    <lineage>
        <taxon>Bacteria</taxon>
        <taxon>Pseudomonadati</taxon>
        <taxon>Planctomycetota</taxon>
        <taxon>Planctomycetia</taxon>
        <taxon>Pirellulales</taxon>
        <taxon>Lacipirellulaceae</taxon>
        <taxon>Lacipirellula</taxon>
    </lineage>
</organism>
<evidence type="ECO:0000313" key="2">
    <source>
        <dbReference type="Proteomes" id="UP000326837"/>
    </source>
</evidence>
<dbReference type="InterPro" id="IPR041164">
    <property type="entry name" value="LDcluster4"/>
</dbReference>
<proteinExistence type="predicted"/>
<accession>A0A5K7X6K4</accession>
<keyword evidence="2" id="KW-1185">Reference proteome</keyword>
<dbReference type="EMBL" id="AP021861">
    <property type="protein sequence ID" value="BBO32168.1"/>
    <property type="molecule type" value="Genomic_DNA"/>
</dbReference>
<dbReference type="KEGG" id="lpav:PLANPX_1780"/>
<reference evidence="2" key="1">
    <citation type="submission" date="2019-10" db="EMBL/GenBank/DDBJ databases">
        <title>Lacipirellula parvula gen. nov., sp. nov., representing a lineage of planctomycetes widespread in freshwater anoxic habitats, and description of the family Lacipirellulaceae.</title>
        <authorList>
            <person name="Dedysh S.N."/>
            <person name="Kulichevskaya I.S."/>
            <person name="Beletsky A.V."/>
            <person name="Rakitin A.L."/>
            <person name="Mardanov A.V."/>
            <person name="Ivanova A.A."/>
            <person name="Saltykova V.X."/>
            <person name="Rijpstra W.I.C."/>
            <person name="Sinninghe Damste J.S."/>
            <person name="Ravin N.V."/>
        </authorList>
    </citation>
    <scope>NUCLEOTIDE SEQUENCE [LARGE SCALE GENOMIC DNA]</scope>
    <source>
        <strain evidence="2">PX69</strain>
    </source>
</reference>
<evidence type="ECO:0000313" key="1">
    <source>
        <dbReference type="EMBL" id="BBO32168.1"/>
    </source>
</evidence>
<dbReference type="Pfam" id="PF18306">
    <property type="entry name" value="LDcluster4"/>
    <property type="match status" value="1"/>
</dbReference>
<dbReference type="RefSeq" id="WP_152098181.1">
    <property type="nucleotide sequence ID" value="NZ_AP021861.1"/>
</dbReference>
<gene>
    <name evidence="1" type="ORF">PLANPX_1780</name>
</gene>
<dbReference type="Gene3D" id="3.40.50.450">
    <property type="match status" value="1"/>
</dbReference>
<dbReference type="Proteomes" id="UP000326837">
    <property type="component" value="Chromosome"/>
</dbReference>
<protein>
    <recommendedName>
        <fullName evidence="3">LSDAT prokaryote domain-containing protein</fullName>
    </recommendedName>
</protein>
<evidence type="ECO:0008006" key="3">
    <source>
        <dbReference type="Google" id="ProtNLM"/>
    </source>
</evidence>
<dbReference type="AlphaFoldDB" id="A0A5K7X6K4"/>
<name>A0A5K7X6K4_9BACT</name>
<sequence length="200" mass="20997">MNPRIESELERALVRLAAGPRLAVIGSTEFWDAGSPALCEAIAGELAAIEPLVALTGGMNGVGQTFAEAYETARKANGLPVNLYHLLPHGTLLQRSGTTLGAGEDFNQRREVLGRAAQIYLVIEGGPGTEHEAAVATAHGAALIPVGRSGGAAGDIYPLLEPLPEAAPDDWRLLGERDVLYTSTAAAVGRIVRTLLQRRS</sequence>
<dbReference type="SUPFAM" id="SSF102405">
    <property type="entry name" value="MCP/YpsA-like"/>
    <property type="match status" value="1"/>
</dbReference>